<comment type="catalytic activity">
    <reaction evidence="1">
        <text>ATP + protein L-histidine = ADP + protein N-phospho-L-histidine.</text>
        <dbReference type="EC" id="2.7.13.3"/>
    </reaction>
</comment>
<keyword evidence="13" id="KW-0902">Two-component regulatory system</keyword>
<comment type="subcellular location">
    <subcellularLocation>
        <location evidence="2">Cell membrane</location>
        <topology evidence="2">Multi-pass membrane protein</topology>
    </subcellularLocation>
</comment>
<keyword evidence="9" id="KW-0418">Kinase</keyword>
<dbReference type="SUPFAM" id="SSF55874">
    <property type="entry name" value="ATPase domain of HSP90 chaperone/DNA topoisomerase II/histidine kinase"/>
    <property type="match status" value="1"/>
</dbReference>
<evidence type="ECO:0000256" key="11">
    <source>
        <dbReference type="ARBA" id="ARBA00022969"/>
    </source>
</evidence>
<dbReference type="PANTHER" id="PTHR43065:SF10">
    <property type="entry name" value="PEROXIDE STRESS-ACTIVATED HISTIDINE KINASE MAK3"/>
    <property type="match status" value="1"/>
</dbReference>
<keyword evidence="14 15" id="KW-0472">Membrane</keyword>
<evidence type="ECO:0000256" key="4">
    <source>
        <dbReference type="ARBA" id="ARBA00022475"/>
    </source>
</evidence>
<dbReference type="InterPro" id="IPR029151">
    <property type="entry name" value="Sensor-like_sf"/>
</dbReference>
<dbReference type="EMBL" id="ACWF01000117">
    <property type="protein sequence ID" value="EHL77200.1"/>
    <property type="molecule type" value="Genomic_DNA"/>
</dbReference>
<evidence type="ECO:0000256" key="1">
    <source>
        <dbReference type="ARBA" id="ARBA00000085"/>
    </source>
</evidence>
<dbReference type="InterPro" id="IPR033479">
    <property type="entry name" value="dCache_1"/>
</dbReference>
<dbReference type="GO" id="GO:0000155">
    <property type="term" value="F:phosphorelay sensor kinase activity"/>
    <property type="evidence" value="ECO:0007669"/>
    <property type="project" value="InterPro"/>
</dbReference>
<dbReference type="Pfam" id="PF02743">
    <property type="entry name" value="dCache_1"/>
    <property type="match status" value="1"/>
</dbReference>
<dbReference type="GO" id="GO:0005886">
    <property type="term" value="C:plasma membrane"/>
    <property type="evidence" value="ECO:0007669"/>
    <property type="project" value="UniProtKB-SubCell"/>
</dbReference>
<evidence type="ECO:0000256" key="8">
    <source>
        <dbReference type="ARBA" id="ARBA00022741"/>
    </source>
</evidence>
<evidence type="ECO:0000256" key="13">
    <source>
        <dbReference type="ARBA" id="ARBA00023012"/>
    </source>
</evidence>
<keyword evidence="10" id="KW-0067">ATP-binding</keyword>
<organism evidence="17 18">
    <name type="scientific">Bacillus smithii 7_3_47FAA</name>
    <dbReference type="NCBI Taxonomy" id="665952"/>
    <lineage>
        <taxon>Bacteria</taxon>
        <taxon>Bacillati</taxon>
        <taxon>Bacillota</taxon>
        <taxon>Bacilli</taxon>
        <taxon>Bacillales</taxon>
        <taxon>Bacillaceae</taxon>
        <taxon>Bacillus</taxon>
    </lineage>
</organism>
<keyword evidence="6" id="KW-0808">Transferase</keyword>
<dbReference type="InterPro" id="IPR036890">
    <property type="entry name" value="HATPase_C_sf"/>
</dbReference>
<dbReference type="InterPro" id="IPR003661">
    <property type="entry name" value="HisK_dim/P_dom"/>
</dbReference>
<evidence type="ECO:0000256" key="7">
    <source>
        <dbReference type="ARBA" id="ARBA00022692"/>
    </source>
</evidence>
<dbReference type="SUPFAM" id="SSF103190">
    <property type="entry name" value="Sensory domain-like"/>
    <property type="match status" value="1"/>
</dbReference>
<dbReference type="Gene3D" id="3.30.565.10">
    <property type="entry name" value="Histidine kinase-like ATPase, C-terminal domain"/>
    <property type="match status" value="1"/>
</dbReference>
<evidence type="ECO:0000313" key="18">
    <source>
        <dbReference type="Proteomes" id="UP000011747"/>
    </source>
</evidence>
<evidence type="ECO:0000256" key="6">
    <source>
        <dbReference type="ARBA" id="ARBA00022679"/>
    </source>
</evidence>
<dbReference type="InterPro" id="IPR003594">
    <property type="entry name" value="HATPase_dom"/>
</dbReference>
<dbReference type="GO" id="GO:0030435">
    <property type="term" value="P:sporulation resulting in formation of a cellular spore"/>
    <property type="evidence" value="ECO:0007669"/>
    <property type="project" value="UniProtKB-KW"/>
</dbReference>
<dbReference type="Gene3D" id="3.30.450.20">
    <property type="entry name" value="PAS domain"/>
    <property type="match status" value="2"/>
</dbReference>
<evidence type="ECO:0000256" key="2">
    <source>
        <dbReference type="ARBA" id="ARBA00004651"/>
    </source>
</evidence>
<keyword evidence="4" id="KW-1003">Cell membrane</keyword>
<protein>
    <recommendedName>
        <fullName evidence="3">histidine kinase</fullName>
        <ecNumber evidence="3">2.7.13.3</ecNumber>
    </recommendedName>
</protein>
<evidence type="ECO:0000256" key="15">
    <source>
        <dbReference type="SAM" id="Phobius"/>
    </source>
</evidence>
<keyword evidence="7 15" id="KW-0812">Transmembrane</keyword>
<name>G9QM65_9BACI</name>
<feature type="transmembrane region" description="Helical" evidence="15">
    <location>
        <begin position="12"/>
        <end position="31"/>
    </location>
</feature>
<proteinExistence type="predicted"/>
<evidence type="ECO:0000256" key="12">
    <source>
        <dbReference type="ARBA" id="ARBA00022989"/>
    </source>
</evidence>
<dbReference type="InterPro" id="IPR005467">
    <property type="entry name" value="His_kinase_dom"/>
</dbReference>
<evidence type="ECO:0000256" key="14">
    <source>
        <dbReference type="ARBA" id="ARBA00023136"/>
    </source>
</evidence>
<keyword evidence="8" id="KW-0547">Nucleotide-binding</keyword>
<feature type="transmembrane region" description="Helical" evidence="15">
    <location>
        <begin position="243"/>
        <end position="263"/>
    </location>
</feature>
<reference evidence="17 18" key="1">
    <citation type="submission" date="2011-09" db="EMBL/GenBank/DDBJ databases">
        <title>The Genome Sequence of Bacillus smithii 7_3_47FAA.</title>
        <authorList>
            <consortium name="The Broad Institute Genome Sequencing Platform"/>
            <person name="Earl A."/>
            <person name="Ward D."/>
            <person name="Feldgarden M."/>
            <person name="Gevers D."/>
            <person name="Daigneault M."/>
            <person name="Strauss J."/>
            <person name="Allen-Vercoe E."/>
            <person name="Young S.K."/>
            <person name="Zeng Q."/>
            <person name="Gargeya S."/>
            <person name="Fitzgerald M."/>
            <person name="Haas B."/>
            <person name="Abouelleil A."/>
            <person name="Alvarado L."/>
            <person name="Arachchi H.M."/>
            <person name="Berlin A."/>
            <person name="Brown A."/>
            <person name="Chapman S.B."/>
            <person name="Chen Z."/>
            <person name="Dunbar C."/>
            <person name="Freedman E."/>
            <person name="Gearin G."/>
            <person name="Goldberg J."/>
            <person name="Griggs A."/>
            <person name="Gujja S."/>
            <person name="Heiman D."/>
            <person name="Howarth C."/>
            <person name="Larson L."/>
            <person name="Lui A."/>
            <person name="MacDonald P.J.P."/>
            <person name="Montmayeur A."/>
            <person name="Murphy C."/>
            <person name="Neiman D."/>
            <person name="Pearson M."/>
            <person name="Priest M."/>
            <person name="Roberts A."/>
            <person name="Saif S."/>
            <person name="Shea T."/>
            <person name="Shenoy N."/>
            <person name="Sisk P."/>
            <person name="Stolte C."/>
            <person name="Sykes S."/>
            <person name="Wortman J."/>
            <person name="Nusbaum C."/>
            <person name="Birren B."/>
        </authorList>
    </citation>
    <scope>NUCLEOTIDE SEQUENCE [LARGE SCALE GENOMIC DNA]</scope>
    <source>
        <strain evidence="17 18">7_3_47FAA</strain>
    </source>
</reference>
<sequence>MRKNKKKQKWIYFCVVVVPSILTIMLFYRILLDNERDNYRQHIEWISSIHQNQIDQFIGETITGLNILAYSLDPMLNDLDSVKMILKKTQNQDPRYGGMYILDLKGNVVTGTNDLLKHYNFRYMDYFREVLLTKHTVVSDHQEKIDNQHVIAAASPILSNNKVIAVLVAHIQVDYIRNIMKQLTPDQAISFENSKGKTIFTVNKPPKNNDTENKIRYPLEQLPWNIVLTTDNRYYRDVIRSTILFAIIPFIFFHILFLVFKYFMLKRQTKLERVQIEAQKLELIGTLAAGIAHEIRNPLTGIKGLVQLLSEKYQDQTDRFYFSVINKEIARINQIVSEFLILGKPTVQKMSYTDIRDIIVDLNPLIYSEANLYNVQYEYSLPDEPAILYCTVDQMKQVLLNLTKNALEAMKDGGILQLTVTKASRSCLITIADNGEGISQENLEKIFTPFFTSKENGTGLGLVVCKRIIESFGGEIAIESKLKIGTQVRITLPLKEDTRDDITK</sequence>
<dbReference type="HOGENOM" id="CLU_000445_114_39_9"/>
<comment type="caution">
    <text evidence="17">The sequence shown here is derived from an EMBL/GenBank/DDBJ whole genome shotgun (WGS) entry which is preliminary data.</text>
</comment>
<gene>
    <name evidence="17" type="ORF">HMPREF1015_00632</name>
</gene>
<dbReference type="Proteomes" id="UP000011747">
    <property type="component" value="Unassembled WGS sequence"/>
</dbReference>
<dbReference type="SMART" id="SM00388">
    <property type="entry name" value="HisKA"/>
    <property type="match status" value="1"/>
</dbReference>
<accession>G9QM65</accession>
<dbReference type="PRINTS" id="PR00344">
    <property type="entry name" value="BCTRLSENSOR"/>
</dbReference>
<dbReference type="SMART" id="SM00387">
    <property type="entry name" value="HATPase_c"/>
    <property type="match status" value="1"/>
</dbReference>
<dbReference type="Pfam" id="PF00512">
    <property type="entry name" value="HisKA"/>
    <property type="match status" value="1"/>
</dbReference>
<dbReference type="PROSITE" id="PS50109">
    <property type="entry name" value="HIS_KIN"/>
    <property type="match status" value="1"/>
</dbReference>
<feature type="domain" description="Histidine kinase" evidence="16">
    <location>
        <begin position="290"/>
        <end position="496"/>
    </location>
</feature>
<evidence type="ECO:0000259" key="16">
    <source>
        <dbReference type="PROSITE" id="PS50109"/>
    </source>
</evidence>
<evidence type="ECO:0000256" key="5">
    <source>
        <dbReference type="ARBA" id="ARBA00022553"/>
    </source>
</evidence>
<keyword evidence="11" id="KW-0749">Sporulation</keyword>
<dbReference type="InterPro" id="IPR036097">
    <property type="entry name" value="HisK_dim/P_sf"/>
</dbReference>
<evidence type="ECO:0000313" key="17">
    <source>
        <dbReference type="EMBL" id="EHL77200.1"/>
    </source>
</evidence>
<dbReference type="RefSeq" id="WP_003354358.1">
    <property type="nucleotide sequence ID" value="NZ_JH414757.1"/>
</dbReference>
<dbReference type="CDD" id="cd00075">
    <property type="entry name" value="HATPase"/>
    <property type="match status" value="1"/>
</dbReference>
<dbReference type="CDD" id="cd00082">
    <property type="entry name" value="HisKA"/>
    <property type="match status" value="1"/>
</dbReference>
<evidence type="ECO:0000256" key="9">
    <source>
        <dbReference type="ARBA" id="ARBA00022777"/>
    </source>
</evidence>
<dbReference type="SUPFAM" id="SSF47384">
    <property type="entry name" value="Homodimeric domain of signal transducing histidine kinase"/>
    <property type="match status" value="1"/>
</dbReference>
<keyword evidence="18" id="KW-1185">Reference proteome</keyword>
<dbReference type="FunFam" id="1.10.287.130:FF:000040">
    <property type="entry name" value="PAS domain-containing sensor histidine kinase"/>
    <property type="match status" value="1"/>
</dbReference>
<dbReference type="GO" id="GO:0005524">
    <property type="term" value="F:ATP binding"/>
    <property type="evidence" value="ECO:0007669"/>
    <property type="project" value="UniProtKB-KW"/>
</dbReference>
<dbReference type="PATRIC" id="fig|665952.3.peg.2170"/>
<dbReference type="AlphaFoldDB" id="G9QM65"/>
<dbReference type="Gene3D" id="1.10.287.130">
    <property type="match status" value="1"/>
</dbReference>
<dbReference type="CDD" id="cd18773">
    <property type="entry name" value="PDC1_HK_sensor"/>
    <property type="match status" value="1"/>
</dbReference>
<dbReference type="Pfam" id="PF02518">
    <property type="entry name" value="HATPase_c"/>
    <property type="match status" value="1"/>
</dbReference>
<dbReference type="InterPro" id="IPR004358">
    <property type="entry name" value="Sig_transdc_His_kin-like_C"/>
</dbReference>
<evidence type="ECO:0000256" key="10">
    <source>
        <dbReference type="ARBA" id="ARBA00022840"/>
    </source>
</evidence>
<dbReference type="PANTHER" id="PTHR43065">
    <property type="entry name" value="SENSOR HISTIDINE KINASE"/>
    <property type="match status" value="1"/>
</dbReference>
<evidence type="ECO:0000256" key="3">
    <source>
        <dbReference type="ARBA" id="ARBA00012438"/>
    </source>
</evidence>
<keyword evidence="5" id="KW-0597">Phosphoprotein</keyword>
<keyword evidence="12 15" id="KW-1133">Transmembrane helix</keyword>
<dbReference type="EC" id="2.7.13.3" evidence="3"/>